<evidence type="ECO:0000256" key="2">
    <source>
        <dbReference type="SAM" id="Coils"/>
    </source>
</evidence>
<evidence type="ECO:0000313" key="4">
    <source>
        <dbReference type="EMBL" id="TNN08389.1"/>
    </source>
</evidence>
<sequence length="775" mass="89974">MFTGVLDTSYCHDNASHDFETMGDIGDFLEKWPAHALGRSCAKSNACVVNGRIVSLTEVETKIPNVVPKPKFLDALETKICNDLKNIQSDDRDLRFQAFKGAFQAFIHELKTYKPLLSRIYKEYEDYINFYKAEAQKLRPVKEYLWTISQECDERILKIQKRERPELDNLKREIIRLRDLVSQLREDKISLETQVEHLTQSVKDEHDKFRNEADAKLLLISEINALRMQFDEIEGISKKIPNKTNQHDDPILLKIALEQARKAQSASEFEVVQLKAEYVNVMPKNKYDALLEANNKLKSDYDMKIKENEELNESLELLKNQLHEVMKQRDQSETTVQQLQKVSTPRPEWNEVGRKLPGGLTQWLKETASMSSQEKMHFLANQLTAQNGVNIELNLSSYIKEELNFIPLFLQKSNVDVIVSRPIQLRDCLLLIHELWISRKNEKDTIKEQYLGNRRRSLAARRVSQMKTPPKSPTNIQHTLRSFDEFLHNFFKQIYGLEQIRIEWAYGFYEMLIKEKNNYKLNELKRIIENKMDEECHWHLESWIKWIKEQIITFIDMNNNNTTSMPTSVKAESEQKIILKQILHEALLNIFNQQDLNNFIILMKSAEEYGSLQIKDASVIPLSSINNNECNDNEKEVNVEDVLDFNKLFNNVCDEDYNPFLKELISLYKQLKTAFINDIISELQKLTSDGVQTSNVTLIQVRHAIESIAPPTAVTSNTGTKSGKPAMIQQQSMPAIDIESSLEWLFKINPNSPPVQSVTLNSLITRLEGCNLFRN</sequence>
<accession>A0A4Z2CVV4</accession>
<dbReference type="EMBL" id="SKCS01000410">
    <property type="protein sequence ID" value="TNN08389.1"/>
    <property type="molecule type" value="Genomic_DNA"/>
</dbReference>
<evidence type="ECO:0000259" key="3">
    <source>
        <dbReference type="Pfam" id="PF15739"/>
    </source>
</evidence>
<feature type="domain" description="Translin-associated factor X-interacting protein 1 N-terminal" evidence="3">
    <location>
        <begin position="80"/>
        <end position="181"/>
    </location>
</feature>
<evidence type="ECO:0000256" key="1">
    <source>
        <dbReference type="ARBA" id="ARBA00023054"/>
    </source>
</evidence>
<feature type="coiled-coil region" evidence="2">
    <location>
        <begin position="167"/>
        <end position="201"/>
    </location>
</feature>
<dbReference type="PANTHER" id="PTHR16306:SF0">
    <property type="entry name" value="TRANSLIN-ASSOCIATED FACTOR X-INTERACTING PROTEIN 1"/>
    <property type="match status" value="1"/>
</dbReference>
<proteinExistence type="predicted"/>
<keyword evidence="5" id="KW-1185">Reference proteome</keyword>
<dbReference type="Proteomes" id="UP000311919">
    <property type="component" value="Unassembled WGS sequence"/>
</dbReference>
<evidence type="ECO:0000313" key="5">
    <source>
        <dbReference type="Proteomes" id="UP000311919"/>
    </source>
</evidence>
<organism evidence="4 5">
    <name type="scientific">Schistosoma japonicum</name>
    <name type="common">Blood fluke</name>
    <dbReference type="NCBI Taxonomy" id="6182"/>
    <lineage>
        <taxon>Eukaryota</taxon>
        <taxon>Metazoa</taxon>
        <taxon>Spiralia</taxon>
        <taxon>Lophotrochozoa</taxon>
        <taxon>Platyhelminthes</taxon>
        <taxon>Trematoda</taxon>
        <taxon>Digenea</taxon>
        <taxon>Strigeidida</taxon>
        <taxon>Schistosomatoidea</taxon>
        <taxon>Schistosomatidae</taxon>
        <taxon>Schistosoma</taxon>
    </lineage>
</organism>
<dbReference type="GO" id="GO:0005737">
    <property type="term" value="C:cytoplasm"/>
    <property type="evidence" value="ECO:0007669"/>
    <property type="project" value="TreeGrafter"/>
</dbReference>
<dbReference type="AlphaFoldDB" id="A0A4Z2CVV4"/>
<dbReference type="OrthoDB" id="261426at2759"/>
<feature type="coiled-coil region" evidence="2">
    <location>
        <begin position="294"/>
        <end position="342"/>
    </location>
</feature>
<reference evidence="4 5" key="1">
    <citation type="submission" date="2019-03" db="EMBL/GenBank/DDBJ databases">
        <title>An improved genome assembly of the fluke Schistosoma japonicum.</title>
        <authorList>
            <person name="Hu W."/>
            <person name="Luo F."/>
            <person name="Yin M."/>
            <person name="Mo X."/>
            <person name="Sun C."/>
            <person name="Wu Q."/>
            <person name="Zhu B."/>
            <person name="Xiang M."/>
            <person name="Wang J."/>
            <person name="Wang Y."/>
            <person name="Zhang T."/>
            <person name="Xu B."/>
            <person name="Zheng H."/>
            <person name="Feng Z."/>
        </authorList>
    </citation>
    <scope>NUCLEOTIDE SEQUENCE [LARGE SCALE GENOMIC DNA]</scope>
    <source>
        <strain evidence="4">HuSjv2</strain>
        <tissue evidence="4">Worms</tissue>
    </source>
</reference>
<dbReference type="PANTHER" id="PTHR16306">
    <property type="entry name" value="TRANSLIN-ASSOCIATED FACTOR X-INTERACTING PROTEIN 1"/>
    <property type="match status" value="1"/>
</dbReference>
<comment type="caution">
    <text evidence="4">The sequence shown here is derived from an EMBL/GenBank/DDBJ whole genome shotgun (WGS) entry which is preliminary data.</text>
</comment>
<dbReference type="STRING" id="6182.A0A4Z2CVV4"/>
<protein>
    <submittedName>
        <fullName evidence="4">Translin-associated factor X-interacting protein isoform 1</fullName>
    </submittedName>
</protein>
<keyword evidence="1 2" id="KW-0175">Coiled coil</keyword>
<gene>
    <name evidence="4" type="ORF">EWB00_007139</name>
</gene>
<name>A0A4Z2CVV4_SCHJA</name>
<dbReference type="InterPro" id="IPR032755">
    <property type="entry name" value="TSNAXIP1_N"/>
</dbReference>
<dbReference type="Pfam" id="PF15739">
    <property type="entry name" value="TSNAXIP1_N"/>
    <property type="match status" value="1"/>
</dbReference>